<reference evidence="1 2" key="1">
    <citation type="submission" date="2017-02" db="EMBL/GenBank/DDBJ databases">
        <title>The new phylogeny of genus Mycobacterium.</title>
        <authorList>
            <person name="Tortoli E."/>
            <person name="Trovato A."/>
            <person name="Cirillo D.M."/>
        </authorList>
    </citation>
    <scope>NUCLEOTIDE SEQUENCE [LARGE SCALE GENOMIC DNA]</scope>
    <source>
        <strain evidence="1 2">DSM 45578</strain>
    </source>
</reference>
<evidence type="ECO:0000313" key="1">
    <source>
        <dbReference type="EMBL" id="ORA04394.1"/>
    </source>
</evidence>
<evidence type="ECO:0008006" key="3">
    <source>
        <dbReference type="Google" id="ProtNLM"/>
    </source>
</evidence>
<protein>
    <recommendedName>
        <fullName evidence="3">DUF302 domain-containing protein</fullName>
    </recommendedName>
</protein>
<dbReference type="OrthoDB" id="3358967at2"/>
<dbReference type="STRING" id="564198.BST17_13980"/>
<dbReference type="Gene3D" id="3.30.310.70">
    <property type="entry name" value="TT1751-like domain"/>
    <property type="match status" value="1"/>
</dbReference>
<dbReference type="SUPFAM" id="SSF103247">
    <property type="entry name" value="TT1751-like"/>
    <property type="match status" value="1"/>
</dbReference>
<dbReference type="RefSeq" id="WP_083058966.1">
    <property type="nucleotide sequence ID" value="NZ_JACKVM010000008.1"/>
</dbReference>
<gene>
    <name evidence="1" type="ORF">BST17_13980</name>
</gene>
<proteinExistence type="predicted"/>
<name>A0A1W9YWF7_MYCBA</name>
<dbReference type="EMBL" id="MVHJ01000010">
    <property type="protein sequence ID" value="ORA04394.1"/>
    <property type="molecule type" value="Genomic_DNA"/>
</dbReference>
<organism evidence="1 2">
    <name type="scientific">Mycolicibacterium bacteremicum</name>
    <name type="common">Mycobacterium bacteremicum</name>
    <dbReference type="NCBI Taxonomy" id="564198"/>
    <lineage>
        <taxon>Bacteria</taxon>
        <taxon>Bacillati</taxon>
        <taxon>Actinomycetota</taxon>
        <taxon>Actinomycetes</taxon>
        <taxon>Mycobacteriales</taxon>
        <taxon>Mycobacteriaceae</taxon>
        <taxon>Mycolicibacterium</taxon>
    </lineage>
</organism>
<evidence type="ECO:0000313" key="2">
    <source>
        <dbReference type="Proteomes" id="UP000192366"/>
    </source>
</evidence>
<accession>A0A1W9YWF7</accession>
<keyword evidence="2" id="KW-1185">Reference proteome</keyword>
<dbReference type="InterPro" id="IPR035923">
    <property type="entry name" value="TT1751-like_sf"/>
</dbReference>
<comment type="caution">
    <text evidence="1">The sequence shown here is derived from an EMBL/GenBank/DDBJ whole genome shotgun (WGS) entry which is preliminary data.</text>
</comment>
<dbReference type="Proteomes" id="UP000192366">
    <property type="component" value="Unassembled WGS sequence"/>
</dbReference>
<sequence>MSEVTVHRVEHTMTRLNISTGIPFDEFRAAFEAAAPLFDPAPYLKIAERGGSWADVKAEVAAYAPYDLMLYAIIEATPVMAVAGHAGQSVEYLLGNHVIAETMYRHNPNALLYAPLRVLVFTDDAGHAVFGIDQPSTVFAGLDHPDVAATGILLDHKVSGLLRGIGVAVVEQLVPDDE</sequence>
<dbReference type="AlphaFoldDB" id="A0A1W9YWF7"/>